<dbReference type="EMBL" id="BGZK01000879">
    <property type="protein sequence ID" value="GBP63751.1"/>
    <property type="molecule type" value="Genomic_DNA"/>
</dbReference>
<reference evidence="2 3" key="1">
    <citation type="journal article" date="2019" name="Commun. Biol.">
        <title>The bagworm genome reveals a unique fibroin gene that provides high tensile strength.</title>
        <authorList>
            <person name="Kono N."/>
            <person name="Nakamura H."/>
            <person name="Ohtoshi R."/>
            <person name="Tomita M."/>
            <person name="Numata K."/>
            <person name="Arakawa K."/>
        </authorList>
    </citation>
    <scope>NUCLEOTIDE SEQUENCE [LARGE SCALE GENOMIC DNA]</scope>
</reference>
<keyword evidence="3" id="KW-1185">Reference proteome</keyword>
<dbReference type="AlphaFoldDB" id="A0A4C1XJ10"/>
<evidence type="ECO:0000313" key="2">
    <source>
        <dbReference type="EMBL" id="GBP63751.1"/>
    </source>
</evidence>
<evidence type="ECO:0000256" key="1">
    <source>
        <dbReference type="SAM" id="MobiDB-lite"/>
    </source>
</evidence>
<dbReference type="Proteomes" id="UP000299102">
    <property type="component" value="Unassembled WGS sequence"/>
</dbReference>
<organism evidence="2 3">
    <name type="scientific">Eumeta variegata</name>
    <name type="common">Bagworm moth</name>
    <name type="synonym">Eumeta japonica</name>
    <dbReference type="NCBI Taxonomy" id="151549"/>
    <lineage>
        <taxon>Eukaryota</taxon>
        <taxon>Metazoa</taxon>
        <taxon>Ecdysozoa</taxon>
        <taxon>Arthropoda</taxon>
        <taxon>Hexapoda</taxon>
        <taxon>Insecta</taxon>
        <taxon>Pterygota</taxon>
        <taxon>Neoptera</taxon>
        <taxon>Endopterygota</taxon>
        <taxon>Lepidoptera</taxon>
        <taxon>Glossata</taxon>
        <taxon>Ditrysia</taxon>
        <taxon>Tineoidea</taxon>
        <taxon>Psychidae</taxon>
        <taxon>Oiketicinae</taxon>
        <taxon>Eumeta</taxon>
    </lineage>
</organism>
<name>A0A4C1XJ10_EUMVA</name>
<evidence type="ECO:0000313" key="3">
    <source>
        <dbReference type="Proteomes" id="UP000299102"/>
    </source>
</evidence>
<comment type="caution">
    <text evidence="2">The sequence shown here is derived from an EMBL/GenBank/DDBJ whole genome shotgun (WGS) entry which is preliminary data.</text>
</comment>
<sequence length="89" mass="9786">MNYLQRKQYRLFVNTIIEDSSAVNDLDGAIKWREQIGKLAGAVFRIAPRESPLLGEGCSGKPSEGRAGDILSETQTLSPKPTNLHETTV</sequence>
<proteinExistence type="predicted"/>
<accession>A0A4C1XJ10</accession>
<feature type="region of interest" description="Disordered" evidence="1">
    <location>
        <begin position="55"/>
        <end position="89"/>
    </location>
</feature>
<feature type="compositionally biased region" description="Polar residues" evidence="1">
    <location>
        <begin position="72"/>
        <end position="89"/>
    </location>
</feature>
<protein>
    <submittedName>
        <fullName evidence="2">Uncharacterized protein</fullName>
    </submittedName>
</protein>
<gene>
    <name evidence="2" type="ORF">EVAR_40351_1</name>
</gene>